<accession>A0A2K9HNK0</accession>
<feature type="transmembrane region" description="Helical" evidence="1">
    <location>
        <begin position="54"/>
        <end position="74"/>
    </location>
</feature>
<dbReference type="EMBL" id="CP018867">
    <property type="protein sequence ID" value="AUI71793.1"/>
    <property type="molecule type" value="Genomic_DNA"/>
</dbReference>
<feature type="transmembrane region" description="Helical" evidence="1">
    <location>
        <begin position="148"/>
        <end position="171"/>
    </location>
</feature>
<name>A0A2K9HNK0_9LACO</name>
<feature type="transmembrane region" description="Helical" evidence="1">
    <location>
        <begin position="86"/>
        <end position="106"/>
    </location>
</feature>
<dbReference type="KEGG" id="lali:LA20249_06215"/>
<feature type="transmembrane region" description="Helical" evidence="1">
    <location>
        <begin position="118"/>
        <end position="136"/>
    </location>
</feature>
<dbReference type="Proteomes" id="UP000234653">
    <property type="component" value="Chromosome"/>
</dbReference>
<keyword evidence="1" id="KW-0812">Transmembrane</keyword>
<proteinExistence type="predicted"/>
<evidence type="ECO:0000256" key="1">
    <source>
        <dbReference type="SAM" id="Phobius"/>
    </source>
</evidence>
<dbReference type="AlphaFoldDB" id="A0A2K9HNK0"/>
<organism evidence="2 3">
    <name type="scientific">Companilactobacillus alimentarius DSM 20249</name>
    <dbReference type="NCBI Taxonomy" id="1423720"/>
    <lineage>
        <taxon>Bacteria</taxon>
        <taxon>Bacillati</taxon>
        <taxon>Bacillota</taxon>
        <taxon>Bacilli</taxon>
        <taxon>Lactobacillales</taxon>
        <taxon>Lactobacillaceae</taxon>
        <taxon>Companilactobacillus</taxon>
    </lineage>
</organism>
<keyword evidence="3" id="KW-1185">Reference proteome</keyword>
<gene>
    <name evidence="2" type="ORF">LA20249_06215</name>
</gene>
<protein>
    <recommendedName>
        <fullName evidence="4">Acyltransferase 3 domain-containing protein</fullName>
    </recommendedName>
</protein>
<evidence type="ECO:0008006" key="4">
    <source>
        <dbReference type="Google" id="ProtNLM"/>
    </source>
</evidence>
<keyword evidence="1" id="KW-1133">Transmembrane helix</keyword>
<feature type="transmembrane region" description="Helical" evidence="1">
    <location>
        <begin position="9"/>
        <end position="34"/>
    </location>
</feature>
<evidence type="ECO:0000313" key="2">
    <source>
        <dbReference type="EMBL" id="AUI71793.1"/>
    </source>
</evidence>
<keyword evidence="1" id="KW-0472">Membrane</keyword>
<reference evidence="2 3" key="1">
    <citation type="submission" date="2016-12" db="EMBL/GenBank/DDBJ databases">
        <title>The whole genome sequencing and assembly of Lactobacillus alimentarius DSM 20249T strain.</title>
        <authorList>
            <person name="Lee Y.-J."/>
            <person name="Yi H."/>
            <person name="Bahn Y.-S."/>
            <person name="Kim J.F."/>
            <person name="Lee D.-W."/>
        </authorList>
    </citation>
    <scope>NUCLEOTIDE SEQUENCE [LARGE SCALE GENOMIC DNA]</scope>
    <source>
        <strain evidence="2 3">DSM 20249</strain>
    </source>
</reference>
<evidence type="ECO:0000313" key="3">
    <source>
        <dbReference type="Proteomes" id="UP000234653"/>
    </source>
</evidence>
<sequence>MRIPFHTQLVLCIILFVLVQLIDLPYFIYSAFSWLPCFYVGIIIGKNINILNSYVVFAVSLIITVLGLAVRIYLGGMWFRNNDMLLNTAIFKIGSIFLMFFLFYHFRNNKFFNYFEKYGKYSIIIYLVHLPFSSFFKIVLLRIGISNYFLFLFLLIFLSCSASIFICYLSGKMNVVNFFFHPDKYLKISE</sequence>